<evidence type="ECO:0000256" key="8">
    <source>
        <dbReference type="SAM" id="Phobius"/>
    </source>
</evidence>
<keyword evidence="4" id="KW-0125">Carotenoid biosynthesis</keyword>
<feature type="domain" description="Lycopene cyclase" evidence="9">
    <location>
        <begin position="137"/>
        <end position="225"/>
    </location>
</feature>
<organism evidence="10 11">
    <name type="scientific">candidate division WWE3 bacterium CG08_land_8_20_14_0_20_43_13</name>
    <dbReference type="NCBI Taxonomy" id="1975087"/>
    <lineage>
        <taxon>Bacteria</taxon>
        <taxon>Katanobacteria</taxon>
    </lineage>
</organism>
<dbReference type="GO" id="GO:0016117">
    <property type="term" value="P:carotenoid biosynthetic process"/>
    <property type="evidence" value="ECO:0007669"/>
    <property type="project" value="UniProtKB-KW"/>
</dbReference>
<evidence type="ECO:0000256" key="2">
    <source>
        <dbReference type="ARBA" id="ARBA00004829"/>
    </source>
</evidence>
<reference evidence="11" key="1">
    <citation type="submission" date="2017-09" db="EMBL/GenBank/DDBJ databases">
        <title>Depth-based differentiation of microbial function through sediment-hosted aquifers and enrichment of novel symbionts in the deep terrestrial subsurface.</title>
        <authorList>
            <person name="Probst A.J."/>
            <person name="Ladd B."/>
            <person name="Jarett J.K."/>
            <person name="Geller-Mcgrath D.E."/>
            <person name="Sieber C.M.K."/>
            <person name="Emerson J.B."/>
            <person name="Anantharaman K."/>
            <person name="Thomas B.C."/>
            <person name="Malmstrom R."/>
            <person name="Stieglmeier M."/>
            <person name="Klingl A."/>
            <person name="Woyke T."/>
            <person name="Ryan C.M."/>
            <person name="Banfield J.F."/>
        </authorList>
    </citation>
    <scope>NUCLEOTIDE SEQUENCE [LARGE SCALE GENOMIC DNA]</scope>
</reference>
<accession>A0A2H0X741</accession>
<comment type="pathway">
    <text evidence="2">Carotenoid biosynthesis.</text>
</comment>
<dbReference type="InterPro" id="IPR017825">
    <property type="entry name" value="Lycopene_cyclase_dom"/>
</dbReference>
<dbReference type="GO" id="GO:0045436">
    <property type="term" value="F:lycopene beta cyclase activity"/>
    <property type="evidence" value="ECO:0007669"/>
    <property type="project" value="UniProtKB-ARBA"/>
</dbReference>
<dbReference type="GO" id="GO:0016020">
    <property type="term" value="C:membrane"/>
    <property type="evidence" value="ECO:0007669"/>
    <property type="project" value="UniProtKB-SubCell"/>
</dbReference>
<protein>
    <recommendedName>
        <fullName evidence="9">Lycopene cyclase domain-containing protein</fullName>
    </recommendedName>
</protein>
<dbReference type="Pfam" id="PF18916">
    <property type="entry name" value="Lycopene_cyc"/>
    <property type="match status" value="2"/>
</dbReference>
<proteinExistence type="predicted"/>
<feature type="domain" description="Lycopene cyclase" evidence="9">
    <location>
        <begin position="12"/>
        <end position="86"/>
    </location>
</feature>
<comment type="subcellular location">
    <subcellularLocation>
        <location evidence="1">Membrane</location>
        <topology evidence="1">Multi-pass membrane protein</topology>
    </subcellularLocation>
</comment>
<evidence type="ECO:0000313" key="11">
    <source>
        <dbReference type="Proteomes" id="UP000231414"/>
    </source>
</evidence>
<dbReference type="EMBL" id="PEYW01000038">
    <property type="protein sequence ID" value="PIS20655.1"/>
    <property type="molecule type" value="Genomic_DNA"/>
</dbReference>
<evidence type="ECO:0000256" key="4">
    <source>
        <dbReference type="ARBA" id="ARBA00022746"/>
    </source>
</evidence>
<sequence length="236" mass="27446">MYQYAYLIGGLMFLLIWLSIYMIRRDLRKQMLFVSLFVAAASVIAQCLMWTIDWWRPETITGTRIGIEDFILGFSQGGLGAVLYELAFKHRLRSLKKTSVVFRFLSQRRWLLLSPLILGFLILFGGFYWLGWHSYPATIAAFVAGIFVILLLRQDLFWNSIFSGAALVLVSLPFYFILEFLSTGIIQKFWLMENLSGVMFFKIPVEDLVFYFFAGAFLAPLYEFLFRQRLVKIPAD</sequence>
<dbReference type="Proteomes" id="UP000231414">
    <property type="component" value="Unassembled WGS sequence"/>
</dbReference>
<evidence type="ECO:0000313" key="10">
    <source>
        <dbReference type="EMBL" id="PIS20655.1"/>
    </source>
</evidence>
<evidence type="ECO:0000256" key="6">
    <source>
        <dbReference type="ARBA" id="ARBA00023136"/>
    </source>
</evidence>
<keyword evidence="6 8" id="KW-0472">Membrane</keyword>
<feature type="transmembrane region" description="Helical" evidence="8">
    <location>
        <begin position="164"/>
        <end position="186"/>
    </location>
</feature>
<feature type="transmembrane region" description="Helical" evidence="8">
    <location>
        <begin position="135"/>
        <end position="152"/>
    </location>
</feature>
<evidence type="ECO:0000256" key="1">
    <source>
        <dbReference type="ARBA" id="ARBA00004141"/>
    </source>
</evidence>
<feature type="transmembrane region" description="Helical" evidence="8">
    <location>
        <begin position="31"/>
        <end position="51"/>
    </location>
</feature>
<feature type="transmembrane region" description="Helical" evidence="8">
    <location>
        <begin position="6"/>
        <end position="24"/>
    </location>
</feature>
<evidence type="ECO:0000256" key="7">
    <source>
        <dbReference type="ARBA" id="ARBA00023235"/>
    </source>
</evidence>
<dbReference type="GO" id="GO:0016872">
    <property type="term" value="F:intramolecular lyase activity"/>
    <property type="evidence" value="ECO:0007669"/>
    <property type="project" value="InterPro"/>
</dbReference>
<evidence type="ECO:0000256" key="5">
    <source>
        <dbReference type="ARBA" id="ARBA00022989"/>
    </source>
</evidence>
<keyword evidence="3 8" id="KW-0812">Transmembrane</keyword>
<evidence type="ECO:0000256" key="3">
    <source>
        <dbReference type="ARBA" id="ARBA00022692"/>
    </source>
</evidence>
<name>A0A2H0X741_UNCKA</name>
<comment type="caution">
    <text evidence="10">The sequence shown here is derived from an EMBL/GenBank/DDBJ whole genome shotgun (WGS) entry which is preliminary data.</text>
</comment>
<keyword evidence="5 8" id="KW-1133">Transmembrane helix</keyword>
<gene>
    <name evidence="10" type="ORF">COT52_02635</name>
</gene>
<feature type="transmembrane region" description="Helical" evidence="8">
    <location>
        <begin position="109"/>
        <end position="129"/>
    </location>
</feature>
<feature type="transmembrane region" description="Helical" evidence="8">
    <location>
        <begin position="208"/>
        <end position="226"/>
    </location>
</feature>
<dbReference type="AlphaFoldDB" id="A0A2H0X741"/>
<evidence type="ECO:0000259" key="9">
    <source>
        <dbReference type="Pfam" id="PF18916"/>
    </source>
</evidence>
<feature type="transmembrane region" description="Helical" evidence="8">
    <location>
        <begin position="71"/>
        <end position="88"/>
    </location>
</feature>
<keyword evidence="7" id="KW-0413">Isomerase</keyword>